<dbReference type="FunFam" id="1.20.1260.20:FF:000001">
    <property type="entry name" value="PPE family protein PPE41"/>
    <property type="match status" value="1"/>
</dbReference>
<evidence type="ECO:0000259" key="4">
    <source>
        <dbReference type="Pfam" id="PF12484"/>
    </source>
</evidence>
<protein>
    <submittedName>
        <fullName evidence="5">Ribulose-phosphate 3-epimerase</fullName>
    </submittedName>
</protein>
<dbReference type="InterPro" id="IPR038332">
    <property type="entry name" value="PPE_sf"/>
</dbReference>
<gene>
    <name evidence="5" type="primary">PPE29_4</name>
    <name evidence="5" type="ORF">MTER_40850</name>
</gene>
<feature type="region of interest" description="Disordered" evidence="2">
    <location>
        <begin position="416"/>
        <end position="435"/>
    </location>
</feature>
<dbReference type="Gene3D" id="1.20.1260.20">
    <property type="entry name" value="PPE superfamily"/>
    <property type="match status" value="1"/>
</dbReference>
<dbReference type="Proteomes" id="UP000467636">
    <property type="component" value="Chromosome"/>
</dbReference>
<keyword evidence="6" id="KW-1185">Reference proteome</keyword>
<evidence type="ECO:0000259" key="3">
    <source>
        <dbReference type="Pfam" id="PF00823"/>
    </source>
</evidence>
<comment type="similarity">
    <text evidence="1">Belongs to the mycobacterial PPE family.</text>
</comment>
<sequence>MDFAMVAPEITSALMYSGPGSEPMLAAAVAWDALADELHSAAGSYRSVVSGLTDGPWLGASSASMAAAAAPYVAWLSVAAAQAEQTATRARMAAAAYEAAFAATVPPPLIAANRSLLTTLVATNLFGQNAPAIAATESQYVQMWAQDAAVMYGYAGASAAAATLTPFSPPPAGANPGGLAAQAAATAEATTTSAAANAEPALSQLISAMPTALKMLSTPLESVPSAVPAAGGVPGLLDVLGVLGVTPLGTPLSGVGTGITSAAWASASLASTTGQDTRLRIVDVGDQILSRIDDFETRAMGPAGVSSGGGRTVSAGLGQAPSLGGLSVPQTWATTAPAVKTVAAALSATGLGAGSAGLAAGPGSLLSEIALASVAGRAVGAAARSTGPSPGAESSVATPGSPLTEMALLSLIERALGGTTSSGRPAVMGRPPAAG</sequence>
<dbReference type="EMBL" id="AP022564">
    <property type="protein sequence ID" value="BBX24674.1"/>
    <property type="molecule type" value="Genomic_DNA"/>
</dbReference>
<dbReference type="SUPFAM" id="SSF140459">
    <property type="entry name" value="PE/PPE dimer-like"/>
    <property type="match status" value="1"/>
</dbReference>
<evidence type="ECO:0000256" key="2">
    <source>
        <dbReference type="SAM" id="MobiDB-lite"/>
    </source>
</evidence>
<dbReference type="Pfam" id="PF00823">
    <property type="entry name" value="PPE"/>
    <property type="match status" value="1"/>
</dbReference>
<dbReference type="AlphaFoldDB" id="A0AAD1MKA9"/>
<name>A0AAD1MKA9_9MYCO</name>
<evidence type="ECO:0000313" key="5">
    <source>
        <dbReference type="EMBL" id="BBX24674.1"/>
    </source>
</evidence>
<dbReference type="InterPro" id="IPR000030">
    <property type="entry name" value="PPE_dom"/>
</dbReference>
<dbReference type="PANTHER" id="PTHR46766:SF1">
    <property type="entry name" value="GLUTAMINE-RICH PROTEIN 2"/>
    <property type="match status" value="1"/>
</dbReference>
<dbReference type="PANTHER" id="PTHR46766">
    <property type="entry name" value="GLUTAMINE-RICH PROTEIN 2"/>
    <property type="match status" value="1"/>
</dbReference>
<dbReference type="Pfam" id="PF12484">
    <property type="entry name" value="PPE-SVP"/>
    <property type="match status" value="1"/>
</dbReference>
<accession>A0AAD1MKA9</accession>
<dbReference type="RefSeq" id="WP_095174091.1">
    <property type="nucleotide sequence ID" value="NZ_AP022564.1"/>
</dbReference>
<reference evidence="5 6" key="1">
    <citation type="journal article" date="2019" name="Emerg. Microbes Infect.">
        <title>Comprehensive subspecies identification of 175 nontuberculous mycobacteria species based on 7547 genomic profiles.</title>
        <authorList>
            <person name="Matsumoto Y."/>
            <person name="Kinjo T."/>
            <person name="Motooka D."/>
            <person name="Nabeya D."/>
            <person name="Jung N."/>
            <person name="Uechi K."/>
            <person name="Horii T."/>
            <person name="Iida T."/>
            <person name="Fujita J."/>
            <person name="Nakamura S."/>
        </authorList>
    </citation>
    <scope>NUCLEOTIDE SEQUENCE [LARGE SCALE GENOMIC DNA]</scope>
    <source>
        <strain evidence="5 6">JCM 12143</strain>
    </source>
</reference>
<feature type="domain" description="PPE" evidence="3">
    <location>
        <begin position="2"/>
        <end position="165"/>
    </location>
</feature>
<proteinExistence type="inferred from homology"/>
<feature type="domain" description="PPE family C-terminal" evidence="4">
    <location>
        <begin position="314"/>
        <end position="387"/>
    </location>
</feature>
<organism evidence="5 6">
    <name type="scientific">Mycolicibacter terrae</name>
    <dbReference type="NCBI Taxonomy" id="1788"/>
    <lineage>
        <taxon>Bacteria</taxon>
        <taxon>Bacillati</taxon>
        <taxon>Actinomycetota</taxon>
        <taxon>Actinomycetes</taxon>
        <taxon>Mycobacteriales</taxon>
        <taxon>Mycobacteriaceae</taxon>
        <taxon>Mycolicibacter</taxon>
    </lineage>
</organism>
<dbReference type="GO" id="GO:0052572">
    <property type="term" value="P:response to host immune response"/>
    <property type="evidence" value="ECO:0007669"/>
    <property type="project" value="TreeGrafter"/>
</dbReference>
<dbReference type="InterPro" id="IPR022171">
    <property type="entry name" value="PPE_C"/>
</dbReference>
<evidence type="ECO:0000313" key="6">
    <source>
        <dbReference type="Proteomes" id="UP000467636"/>
    </source>
</evidence>
<evidence type="ECO:0000256" key="1">
    <source>
        <dbReference type="ARBA" id="ARBA00010652"/>
    </source>
</evidence>